<evidence type="ECO:0000313" key="1">
    <source>
        <dbReference type="EMBL" id="MVN78089.1"/>
    </source>
</evidence>
<dbReference type="Proteomes" id="UP000441336">
    <property type="component" value="Unassembled WGS sequence"/>
</dbReference>
<accession>A0A7K1TI55</accession>
<dbReference type="EMBL" id="WQKZ01000004">
    <property type="protein sequence ID" value="MVN78089.1"/>
    <property type="molecule type" value="Genomic_DNA"/>
</dbReference>
<proteinExistence type="predicted"/>
<dbReference type="RefSeq" id="WP_157567842.1">
    <property type="nucleotide sequence ID" value="NZ_WQKZ01000004.1"/>
</dbReference>
<gene>
    <name evidence="1" type="ORF">GO988_17300</name>
</gene>
<evidence type="ECO:0000313" key="2">
    <source>
        <dbReference type="Proteomes" id="UP000441336"/>
    </source>
</evidence>
<sequence>MPEFLIAADGTKTHAMPTRWADLTVATCVQLARPDSPPIEQVLSGLTVEQVTQLSEDEQATLTRQLLFFFDIEPLQQLQPTPGLFEVGHCAYGRYCQAQEWLATQSSAPELARGAYLYALFRHPTSSRATDQELAAAHAVVLASPVTEVYADCLFFLASYERALSGNLPAGLYQPGLRRIVPLQVDKPQSLGRRLLATLTRVGGSPS</sequence>
<name>A0A7K1TI55_9BACT</name>
<reference evidence="1 2" key="1">
    <citation type="submission" date="2019-12" db="EMBL/GenBank/DDBJ databases">
        <title>Hymenobacter sp. HMF4947 Genome sequencing and assembly.</title>
        <authorList>
            <person name="Kang H."/>
            <person name="Cha I."/>
            <person name="Kim H."/>
            <person name="Joh K."/>
        </authorList>
    </citation>
    <scope>NUCLEOTIDE SEQUENCE [LARGE SCALE GENOMIC DNA]</scope>
    <source>
        <strain evidence="1 2">HMF4947</strain>
    </source>
</reference>
<keyword evidence="2" id="KW-1185">Reference proteome</keyword>
<protein>
    <submittedName>
        <fullName evidence="1">Uncharacterized protein</fullName>
    </submittedName>
</protein>
<organism evidence="1 2">
    <name type="scientific">Hymenobacter ginkgonis</name>
    <dbReference type="NCBI Taxonomy" id="2682976"/>
    <lineage>
        <taxon>Bacteria</taxon>
        <taxon>Pseudomonadati</taxon>
        <taxon>Bacteroidota</taxon>
        <taxon>Cytophagia</taxon>
        <taxon>Cytophagales</taxon>
        <taxon>Hymenobacteraceae</taxon>
        <taxon>Hymenobacter</taxon>
    </lineage>
</organism>
<dbReference type="AlphaFoldDB" id="A0A7K1TI55"/>
<comment type="caution">
    <text evidence="1">The sequence shown here is derived from an EMBL/GenBank/DDBJ whole genome shotgun (WGS) entry which is preliminary data.</text>
</comment>